<keyword evidence="1" id="KW-0812">Transmembrane</keyword>
<protein>
    <submittedName>
        <fullName evidence="2">Spy/CpxP family protein refolding chaperone</fullName>
    </submittedName>
</protein>
<proteinExistence type="predicted"/>
<dbReference type="InterPro" id="IPR012899">
    <property type="entry name" value="LTXXQ"/>
</dbReference>
<name>A0ABZ1CIW9_9PROT</name>
<dbReference type="CDD" id="cd09916">
    <property type="entry name" value="CpxP_like"/>
    <property type="match status" value="1"/>
</dbReference>
<dbReference type="RefSeq" id="WP_324778810.1">
    <property type="nucleotide sequence ID" value="NZ_CP141769.1"/>
</dbReference>
<feature type="transmembrane region" description="Helical" evidence="1">
    <location>
        <begin position="21"/>
        <end position="40"/>
    </location>
</feature>
<keyword evidence="1" id="KW-1133">Transmembrane helix</keyword>
<gene>
    <name evidence="2" type="ORF">VA613_09505</name>
</gene>
<keyword evidence="1" id="KW-0472">Membrane</keyword>
<organism evidence="2 3">
    <name type="scientific">Thiobacillus sedimenti</name>
    <dbReference type="NCBI Taxonomy" id="3110231"/>
    <lineage>
        <taxon>Bacteria</taxon>
        <taxon>Pseudomonadati</taxon>
        <taxon>Pseudomonadota</taxon>
        <taxon>Betaproteobacteria</taxon>
        <taxon>Nitrosomonadales</taxon>
        <taxon>Thiobacillaceae</taxon>
        <taxon>Thiobacillus</taxon>
    </lineage>
</organism>
<evidence type="ECO:0000313" key="2">
    <source>
        <dbReference type="EMBL" id="WRS38247.1"/>
    </source>
</evidence>
<dbReference type="EMBL" id="CP141769">
    <property type="protein sequence ID" value="WRS38247.1"/>
    <property type="molecule type" value="Genomic_DNA"/>
</dbReference>
<dbReference type="Pfam" id="PF07813">
    <property type="entry name" value="LTXXQ"/>
    <property type="match status" value="1"/>
</dbReference>
<reference evidence="2 3" key="1">
    <citation type="submission" date="2023-12" db="EMBL/GenBank/DDBJ databases">
        <title>Thiobacillus sedimentum sp. nov., a chemolithoautotrophic sulfur-oxidizing bacterium isolated from freshwater sediment.</title>
        <authorList>
            <person name="Luo J."/>
            <person name="Dai C."/>
        </authorList>
    </citation>
    <scope>NUCLEOTIDE SEQUENCE [LARGE SCALE GENOMIC DNA]</scope>
    <source>
        <strain evidence="2 3">SCUT-2</strain>
    </source>
</reference>
<dbReference type="Gene3D" id="1.20.120.1490">
    <property type="match status" value="1"/>
</dbReference>
<sequence>MNAAAVKRVLESKGMNRKNGFWIALWVILVVVTGFFAFGYSPGGMGYGPWHGWGRMGAWGDAYRADGAQAWYGMGPGMMGGSGYGMQPGTGGGYGPWMMGQYGGGMPWMGAGMGPGMAGSYTMMPWAPPDLTSEQVQKIGQLQTESEARNRGLMQQGWETQARLNGLYTADKRDWNAIRTASRALFDLQRQQMDAMLDMQQKIDGLLTDSQRQEMARAWRGYGWMGAN</sequence>
<keyword evidence="3" id="KW-1185">Reference proteome</keyword>
<evidence type="ECO:0000313" key="3">
    <source>
        <dbReference type="Proteomes" id="UP001334732"/>
    </source>
</evidence>
<accession>A0ABZ1CIW9</accession>
<evidence type="ECO:0000256" key="1">
    <source>
        <dbReference type="SAM" id="Phobius"/>
    </source>
</evidence>
<dbReference type="Proteomes" id="UP001334732">
    <property type="component" value="Chromosome"/>
</dbReference>